<dbReference type="SUPFAM" id="SSF90123">
    <property type="entry name" value="ABC transporter transmembrane region"/>
    <property type="match status" value="1"/>
</dbReference>
<evidence type="ECO:0000256" key="1">
    <source>
        <dbReference type="ARBA" id="ARBA00004651"/>
    </source>
</evidence>
<keyword evidence="2" id="KW-0813">Transport</keyword>
<feature type="transmembrane region" description="Helical" evidence="10">
    <location>
        <begin position="309"/>
        <end position="328"/>
    </location>
</feature>
<dbReference type="GO" id="GO:0016887">
    <property type="term" value="F:ATP hydrolysis activity"/>
    <property type="evidence" value="ECO:0007669"/>
    <property type="project" value="InterPro"/>
</dbReference>
<dbReference type="GO" id="GO:0005524">
    <property type="term" value="F:ATP binding"/>
    <property type="evidence" value="ECO:0007669"/>
    <property type="project" value="UniProtKB-KW"/>
</dbReference>
<feature type="transmembrane region" description="Helical" evidence="10">
    <location>
        <begin position="280"/>
        <end position="303"/>
    </location>
</feature>
<dbReference type="InterPro" id="IPR039421">
    <property type="entry name" value="Type_1_exporter"/>
</dbReference>
<dbReference type="AlphaFoldDB" id="A0A1H9BVV0"/>
<feature type="domain" description="Peptidase C39" evidence="13">
    <location>
        <begin position="12"/>
        <end position="141"/>
    </location>
</feature>
<dbReference type="Pfam" id="PF03412">
    <property type="entry name" value="Peptidase_C39"/>
    <property type="match status" value="1"/>
</dbReference>
<dbReference type="PROSITE" id="PS50893">
    <property type="entry name" value="ABC_TRANSPORTER_2"/>
    <property type="match status" value="1"/>
</dbReference>
<dbReference type="InterPro" id="IPR036640">
    <property type="entry name" value="ABC1_TM_sf"/>
</dbReference>
<keyword evidence="3" id="KW-1003">Cell membrane</keyword>
<evidence type="ECO:0000259" key="11">
    <source>
        <dbReference type="PROSITE" id="PS50893"/>
    </source>
</evidence>
<evidence type="ECO:0000259" key="13">
    <source>
        <dbReference type="PROSITE" id="PS50990"/>
    </source>
</evidence>
<evidence type="ECO:0000256" key="3">
    <source>
        <dbReference type="ARBA" id="ARBA00022475"/>
    </source>
</evidence>
<evidence type="ECO:0000256" key="10">
    <source>
        <dbReference type="SAM" id="Phobius"/>
    </source>
</evidence>
<dbReference type="InterPro" id="IPR011527">
    <property type="entry name" value="ABC1_TM_dom"/>
</dbReference>
<dbReference type="STRING" id="489703.SAMN04488038_102228"/>
<feature type="transmembrane region" description="Helical" evidence="10">
    <location>
        <begin position="169"/>
        <end position="191"/>
    </location>
</feature>
<dbReference type="SUPFAM" id="SSF52540">
    <property type="entry name" value="P-loop containing nucleoside triphosphate hydrolases"/>
    <property type="match status" value="1"/>
</dbReference>
<keyword evidence="15" id="KW-1185">Reference proteome</keyword>
<evidence type="ECO:0000256" key="9">
    <source>
        <dbReference type="ARBA" id="ARBA00023136"/>
    </source>
</evidence>
<dbReference type="PANTHER" id="PTHR43394">
    <property type="entry name" value="ATP-DEPENDENT PERMEASE MDL1, MITOCHONDRIAL"/>
    <property type="match status" value="1"/>
</dbReference>
<dbReference type="Pfam" id="PF00664">
    <property type="entry name" value="ABC_membrane"/>
    <property type="match status" value="1"/>
</dbReference>
<keyword evidence="4 10" id="KW-0812">Transmembrane</keyword>
<proteinExistence type="predicted"/>
<dbReference type="SMART" id="SM00382">
    <property type="entry name" value="AAA"/>
    <property type="match status" value="1"/>
</dbReference>
<dbReference type="GO" id="GO:0015421">
    <property type="term" value="F:ABC-type oligopeptide transporter activity"/>
    <property type="evidence" value="ECO:0007669"/>
    <property type="project" value="TreeGrafter"/>
</dbReference>
<accession>A0A1H9BVV0</accession>
<evidence type="ECO:0000259" key="12">
    <source>
        <dbReference type="PROSITE" id="PS50929"/>
    </source>
</evidence>
<dbReference type="InterPro" id="IPR003439">
    <property type="entry name" value="ABC_transporter-like_ATP-bd"/>
</dbReference>
<evidence type="ECO:0000313" key="14">
    <source>
        <dbReference type="EMBL" id="SEP92488.1"/>
    </source>
</evidence>
<evidence type="ECO:0000256" key="8">
    <source>
        <dbReference type="ARBA" id="ARBA00022989"/>
    </source>
</evidence>
<dbReference type="Gene3D" id="3.40.50.300">
    <property type="entry name" value="P-loop containing nucleotide triphosphate hydrolases"/>
    <property type="match status" value="1"/>
</dbReference>
<dbReference type="Pfam" id="PF00005">
    <property type="entry name" value="ABC_tran"/>
    <property type="match status" value="1"/>
</dbReference>
<dbReference type="CDD" id="cd18783">
    <property type="entry name" value="ABC_6TM_PrtD_LapB_HlyB_like"/>
    <property type="match status" value="1"/>
</dbReference>
<keyword evidence="6" id="KW-0378">Hydrolase</keyword>
<dbReference type="Gene3D" id="3.90.70.10">
    <property type="entry name" value="Cysteine proteinases"/>
    <property type="match status" value="1"/>
</dbReference>
<keyword evidence="9 10" id="KW-0472">Membrane</keyword>
<dbReference type="PROSITE" id="PS50929">
    <property type="entry name" value="ABC_TM1F"/>
    <property type="match status" value="1"/>
</dbReference>
<dbReference type="InterPro" id="IPR017871">
    <property type="entry name" value="ABC_transporter-like_CS"/>
</dbReference>
<dbReference type="PROSITE" id="PS50990">
    <property type="entry name" value="PEPTIDASE_C39"/>
    <property type="match status" value="1"/>
</dbReference>
<dbReference type="FunFam" id="3.40.50.300:FF:000221">
    <property type="entry name" value="Multidrug ABC transporter ATP-binding protein"/>
    <property type="match status" value="1"/>
</dbReference>
<dbReference type="InterPro" id="IPR027417">
    <property type="entry name" value="P-loop_NTPase"/>
</dbReference>
<evidence type="ECO:0000313" key="15">
    <source>
        <dbReference type="Proteomes" id="UP000199233"/>
    </source>
</evidence>
<evidence type="ECO:0000256" key="4">
    <source>
        <dbReference type="ARBA" id="ARBA00022692"/>
    </source>
</evidence>
<evidence type="ECO:0000256" key="6">
    <source>
        <dbReference type="ARBA" id="ARBA00022801"/>
    </source>
</evidence>
<organism evidence="14 15">
    <name type="scientific">Solimonas aquatica</name>
    <dbReference type="NCBI Taxonomy" id="489703"/>
    <lineage>
        <taxon>Bacteria</taxon>
        <taxon>Pseudomonadati</taxon>
        <taxon>Pseudomonadota</taxon>
        <taxon>Gammaproteobacteria</taxon>
        <taxon>Nevskiales</taxon>
        <taxon>Nevskiaceae</taxon>
        <taxon>Solimonas</taxon>
    </lineage>
</organism>
<dbReference type="InterPro" id="IPR003593">
    <property type="entry name" value="AAA+_ATPase"/>
</dbReference>
<feature type="domain" description="ABC transporter" evidence="11">
    <location>
        <begin position="487"/>
        <end position="722"/>
    </location>
</feature>
<dbReference type="InterPro" id="IPR005074">
    <property type="entry name" value="Peptidase_C39"/>
</dbReference>
<feature type="domain" description="ABC transmembrane type-1" evidence="12">
    <location>
        <begin position="177"/>
        <end position="454"/>
    </location>
</feature>
<sequence>MTKPFEASRPAERSTESSALHGLVAIARHLGIDASYNELRRNYALPAGEPETPMLLAIARDLGISARSMRVRFKDLATLSKSMPALIRVTGNAALLVESVGVDPRAGVVAMLRDPTSLDNVRTVVDEAKLSGIWQGEIILFKRRYATTDESRPFSMSWLLGQVLRERRLFIDIGMGAIITTIFALMPPFIFKIVMDRVLVNQSFSTLEVLSGAVIIAMLFEAILMHLRRHLVEVVTARVDGRLNLYVVDKLLKLPMDYFERNPTGMTMSKISRLWQIRSFVTGQLFGTILDTIPLLGLVPVLFVLDYRLASLVFALSIIVFIIVSLFIKPISRRFAFVVKAEQKRGSHLIETLHGMRTIKALTLEGRRRREWDALIAETIEAKFKLGKIASFPHTLSLPFERLIYSGSFCLGAYLALTAPQDLSAGALGAFAMLAMRVGQPLMRIAQLQLELAEARGAVHELATVMNSPPEDTREDSGMRQPIHGAVSFQNIRFRYSADAPYALDNVSFSVPAGTMLGVVGRSGSGKTTVTRLLQRLNATYEGLIKIDGMDLREINLRHLRSNIGIVLQENFLFAGSVRDNISIAKPDASLAEIVHAAQLAGAEEFIERMPRGYETRLEEGAANLSGGQRQRLAIARALLTNPPILLLDEATSALDAESEAIINANLKRIATGRTVISISHRLSTLVDADTILVLERGRFYDMGPHDDLLERCDIYQQLWYQQNRHIERSHKKAPIASIGQG</sequence>
<evidence type="ECO:0000256" key="7">
    <source>
        <dbReference type="ARBA" id="ARBA00022840"/>
    </source>
</evidence>
<keyword evidence="8 10" id="KW-1133">Transmembrane helix</keyword>
<dbReference type="RefSeq" id="WP_093282245.1">
    <property type="nucleotide sequence ID" value="NZ_FOFS01000002.1"/>
</dbReference>
<dbReference type="GO" id="GO:0005886">
    <property type="term" value="C:plasma membrane"/>
    <property type="evidence" value="ECO:0007669"/>
    <property type="project" value="UniProtKB-SubCell"/>
</dbReference>
<dbReference type="Proteomes" id="UP000199233">
    <property type="component" value="Unassembled WGS sequence"/>
</dbReference>
<name>A0A1H9BVV0_9GAMM</name>
<keyword evidence="7 14" id="KW-0067">ATP-binding</keyword>
<evidence type="ECO:0000256" key="2">
    <source>
        <dbReference type="ARBA" id="ARBA00022448"/>
    </source>
</evidence>
<keyword evidence="5" id="KW-0547">Nucleotide-binding</keyword>
<protein>
    <submittedName>
        <fullName evidence="14">ATP-binding cassette, subfamily B</fullName>
    </submittedName>
</protein>
<dbReference type="Gene3D" id="1.20.1560.10">
    <property type="entry name" value="ABC transporter type 1, transmembrane domain"/>
    <property type="match status" value="1"/>
</dbReference>
<gene>
    <name evidence="14" type="ORF">SAMN04488038_102228</name>
</gene>
<dbReference type="EMBL" id="FOFS01000002">
    <property type="protein sequence ID" value="SEP92488.1"/>
    <property type="molecule type" value="Genomic_DNA"/>
</dbReference>
<dbReference type="PANTHER" id="PTHR43394:SF1">
    <property type="entry name" value="ATP-BINDING CASSETTE SUB-FAMILY B MEMBER 10, MITOCHONDRIAL"/>
    <property type="match status" value="1"/>
</dbReference>
<evidence type="ECO:0000256" key="5">
    <source>
        <dbReference type="ARBA" id="ARBA00022741"/>
    </source>
</evidence>
<dbReference type="PROSITE" id="PS00211">
    <property type="entry name" value="ABC_TRANSPORTER_1"/>
    <property type="match status" value="1"/>
</dbReference>
<comment type="subcellular location">
    <subcellularLocation>
        <location evidence="1">Cell membrane</location>
        <topology evidence="1">Multi-pass membrane protein</topology>
    </subcellularLocation>
</comment>
<dbReference type="GO" id="GO:0006508">
    <property type="term" value="P:proteolysis"/>
    <property type="evidence" value="ECO:0007669"/>
    <property type="project" value="InterPro"/>
</dbReference>
<reference evidence="14 15" key="1">
    <citation type="submission" date="2016-10" db="EMBL/GenBank/DDBJ databases">
        <authorList>
            <person name="de Groot N.N."/>
        </authorList>
    </citation>
    <scope>NUCLEOTIDE SEQUENCE [LARGE SCALE GENOMIC DNA]</scope>
    <source>
        <strain evidence="14 15">DSM 25927</strain>
    </source>
</reference>
<feature type="transmembrane region" description="Helical" evidence="10">
    <location>
        <begin position="203"/>
        <end position="224"/>
    </location>
</feature>
<dbReference type="OrthoDB" id="9759820at2"/>
<dbReference type="GO" id="GO:0008233">
    <property type="term" value="F:peptidase activity"/>
    <property type="evidence" value="ECO:0007669"/>
    <property type="project" value="InterPro"/>
</dbReference>